<proteinExistence type="predicted"/>
<evidence type="ECO:0000313" key="3">
    <source>
        <dbReference type="Proteomes" id="UP000460949"/>
    </source>
</evidence>
<name>A0A845DWH2_9BACI</name>
<dbReference type="RefSeq" id="WP_160839142.1">
    <property type="nucleotide sequence ID" value="NZ_WMET01000004.1"/>
</dbReference>
<dbReference type="Gene3D" id="3.40.470.10">
    <property type="entry name" value="Uracil-DNA glycosylase-like domain"/>
    <property type="match status" value="1"/>
</dbReference>
<dbReference type="CDD" id="cd10035">
    <property type="entry name" value="UDG_like"/>
    <property type="match status" value="1"/>
</dbReference>
<organism evidence="2 3">
    <name type="scientific">Halobacillus litoralis</name>
    <dbReference type="NCBI Taxonomy" id="45668"/>
    <lineage>
        <taxon>Bacteria</taxon>
        <taxon>Bacillati</taxon>
        <taxon>Bacillota</taxon>
        <taxon>Bacilli</taxon>
        <taxon>Bacillales</taxon>
        <taxon>Bacillaceae</taxon>
        <taxon>Halobacillus</taxon>
    </lineage>
</organism>
<evidence type="ECO:0000313" key="2">
    <source>
        <dbReference type="EMBL" id="MYL21458.1"/>
    </source>
</evidence>
<gene>
    <name evidence="2" type="ORF">GLW04_16260</name>
</gene>
<dbReference type="AlphaFoldDB" id="A0A845DWH2"/>
<comment type="caution">
    <text evidence="2">The sequence shown here is derived from an EMBL/GenBank/DDBJ whole genome shotgun (WGS) entry which is preliminary data.</text>
</comment>
<dbReference type="Proteomes" id="UP000460949">
    <property type="component" value="Unassembled WGS sequence"/>
</dbReference>
<dbReference type="EMBL" id="WMET01000004">
    <property type="protein sequence ID" value="MYL21458.1"/>
    <property type="molecule type" value="Genomic_DNA"/>
</dbReference>
<dbReference type="Pfam" id="PF03167">
    <property type="entry name" value="UDG"/>
    <property type="match status" value="1"/>
</dbReference>
<sequence length="248" mass="28589">MVNKLMKSRGKGEEMLHFINELQSHRTDAGVFNPWKDYSEHLDIDPDAPLIRTEHLTRYLQQRKTTAEYIFVAEALGYQGGRFSGIPMTSERIMTGTHRDVGYQHVFKGEPGQRTSHPESDYPGFKKSWRKGGFSEPTASIVWKTLLENNIDAYKVIFWNVFPFHPYHEEKGLLSNRPPRVEELRAGIEYLRSFIEYCPLGIKVVGIGKYAEEKLKEYGMKSISIRHPSYGGAPEFKKGCRKLFATRP</sequence>
<protein>
    <submittedName>
        <fullName evidence="2">Uracil-DNA glycosylase</fullName>
    </submittedName>
</protein>
<dbReference type="InterPro" id="IPR005122">
    <property type="entry name" value="Uracil-DNA_glycosylase-like"/>
</dbReference>
<reference evidence="2 3" key="1">
    <citation type="submission" date="2019-11" db="EMBL/GenBank/DDBJ databases">
        <title>Genome sequences of 17 halophilic strains isolated from different environments.</title>
        <authorList>
            <person name="Furrow R.E."/>
        </authorList>
    </citation>
    <scope>NUCLEOTIDE SEQUENCE [LARGE SCALE GENOMIC DNA]</scope>
    <source>
        <strain evidence="2 3">22511_23_Filter</strain>
    </source>
</reference>
<dbReference type="SUPFAM" id="SSF52141">
    <property type="entry name" value="Uracil-DNA glycosylase-like"/>
    <property type="match status" value="1"/>
</dbReference>
<dbReference type="InterPro" id="IPR036895">
    <property type="entry name" value="Uracil-DNA_glycosylase-like_sf"/>
</dbReference>
<accession>A0A845DWH2</accession>
<feature type="domain" description="Uracil-DNA glycosylase-like" evidence="1">
    <location>
        <begin position="134"/>
        <end position="232"/>
    </location>
</feature>
<evidence type="ECO:0000259" key="1">
    <source>
        <dbReference type="Pfam" id="PF03167"/>
    </source>
</evidence>